<keyword evidence="3" id="KW-1185">Reference proteome</keyword>
<proteinExistence type="predicted"/>
<reference evidence="2" key="1">
    <citation type="submission" date="2023-06" db="EMBL/GenBank/DDBJ databases">
        <title>Conoideocrella luteorostrata (Hypocreales: Clavicipitaceae), a potential biocontrol fungus for elongate hemlock scale in United States Christmas tree production areas.</title>
        <authorList>
            <person name="Barrett H."/>
            <person name="Lovett B."/>
            <person name="Macias A.M."/>
            <person name="Stajich J.E."/>
            <person name="Kasson M.T."/>
        </authorList>
    </citation>
    <scope>NUCLEOTIDE SEQUENCE</scope>
    <source>
        <strain evidence="2">ARSEF 14590</strain>
    </source>
</reference>
<dbReference type="EMBL" id="JASWJB010000222">
    <property type="protein sequence ID" value="KAK2593219.1"/>
    <property type="molecule type" value="Genomic_DNA"/>
</dbReference>
<accession>A0AAJ0FVD5</accession>
<evidence type="ECO:0000313" key="3">
    <source>
        <dbReference type="Proteomes" id="UP001251528"/>
    </source>
</evidence>
<protein>
    <submittedName>
        <fullName evidence="2">Uncharacterized protein</fullName>
    </submittedName>
</protein>
<sequence>MKNSEEVKKISHQFPPHKACEETSPLNRHVANSAGKHKATHKGEDDDIWDRYVEAQLLAITTTKSLDTVVDGRLSELCRLDTRLQKICHDHETAKVEEAALKNQARHLSDVFRSIQKYNQVCHQSPDTLGTEGLEVFTEEGICQLKNRICKANSRCRNKTFQVNQINKELQACSGDLNWVKRDIRAQRATLATLSSKCSGTHEAVEAVKETFDKYLLAKQVAWERINELRQNADDAFQIPRKRRRLHDDGGNDEGEDDEGEDDEGEDDFGQNNDEENDNGEIDEGEDEFGENNDEENDNWGIDEGEPYFVEIKDEENDDRENDDGESDEDEPDLHLF</sequence>
<organism evidence="2 3">
    <name type="scientific">Conoideocrella luteorostrata</name>
    <dbReference type="NCBI Taxonomy" id="1105319"/>
    <lineage>
        <taxon>Eukaryota</taxon>
        <taxon>Fungi</taxon>
        <taxon>Dikarya</taxon>
        <taxon>Ascomycota</taxon>
        <taxon>Pezizomycotina</taxon>
        <taxon>Sordariomycetes</taxon>
        <taxon>Hypocreomycetidae</taxon>
        <taxon>Hypocreales</taxon>
        <taxon>Clavicipitaceae</taxon>
        <taxon>Conoideocrella</taxon>
    </lineage>
</organism>
<feature type="compositionally biased region" description="Acidic residues" evidence="1">
    <location>
        <begin position="251"/>
        <end position="306"/>
    </location>
</feature>
<comment type="caution">
    <text evidence="2">The sequence shown here is derived from an EMBL/GenBank/DDBJ whole genome shotgun (WGS) entry which is preliminary data.</text>
</comment>
<gene>
    <name evidence="2" type="ORF">QQS21_009059</name>
</gene>
<feature type="region of interest" description="Disordered" evidence="1">
    <location>
        <begin position="1"/>
        <end position="22"/>
    </location>
</feature>
<evidence type="ECO:0000313" key="2">
    <source>
        <dbReference type="EMBL" id="KAK2593219.1"/>
    </source>
</evidence>
<dbReference type="Proteomes" id="UP001251528">
    <property type="component" value="Unassembled WGS sequence"/>
</dbReference>
<dbReference type="AlphaFoldDB" id="A0AAJ0FVD5"/>
<name>A0AAJ0FVD5_9HYPO</name>
<feature type="region of interest" description="Disordered" evidence="1">
    <location>
        <begin position="241"/>
        <end position="337"/>
    </location>
</feature>
<feature type="compositionally biased region" description="Acidic residues" evidence="1">
    <location>
        <begin position="313"/>
        <end position="337"/>
    </location>
</feature>
<evidence type="ECO:0000256" key="1">
    <source>
        <dbReference type="SAM" id="MobiDB-lite"/>
    </source>
</evidence>